<reference evidence="2 3" key="1">
    <citation type="submission" date="2017-04" db="EMBL/GenBank/DDBJ databases">
        <authorList>
            <person name="Afonso C.L."/>
            <person name="Miller P.J."/>
            <person name="Scott M.A."/>
            <person name="Spackman E."/>
            <person name="Goraichik I."/>
            <person name="Dimitrov K.M."/>
            <person name="Suarez D.L."/>
            <person name="Swayne D.E."/>
        </authorList>
    </citation>
    <scope>NUCLEOTIDE SEQUENCE [LARGE SCALE GENOMIC DNA]</scope>
    <source>
        <strain evidence="2 3">CGMCC 1.10972</strain>
    </source>
</reference>
<gene>
    <name evidence="2" type="ORF">SAMN06297251_12748</name>
</gene>
<dbReference type="Proteomes" id="UP000192656">
    <property type="component" value="Unassembled WGS sequence"/>
</dbReference>
<feature type="region of interest" description="Disordered" evidence="1">
    <location>
        <begin position="1"/>
        <end position="20"/>
    </location>
</feature>
<dbReference type="AlphaFoldDB" id="A0A1W2EKR1"/>
<evidence type="ECO:0000256" key="1">
    <source>
        <dbReference type="SAM" id="MobiDB-lite"/>
    </source>
</evidence>
<protein>
    <submittedName>
        <fullName evidence="2">Uncharacterized protein</fullName>
    </submittedName>
</protein>
<dbReference type="EMBL" id="FWXR01000027">
    <property type="protein sequence ID" value="SMD10205.1"/>
    <property type="molecule type" value="Genomic_DNA"/>
</dbReference>
<sequence length="102" mass="11470">MKPFTEDQMQAWRDAAKRKPPRIPDNAFERFAHVRSFDIAVHPNALLLRMMCGNGDITDLRINPVLARDLAATILRAGLAAEWLNKQGDVIIPDLPPLPDET</sequence>
<evidence type="ECO:0000313" key="3">
    <source>
        <dbReference type="Proteomes" id="UP000192656"/>
    </source>
</evidence>
<evidence type="ECO:0000313" key="2">
    <source>
        <dbReference type="EMBL" id="SMD10205.1"/>
    </source>
</evidence>
<name>A0A1W2EKR1_9HYPH</name>
<keyword evidence="3" id="KW-1185">Reference proteome</keyword>
<accession>A0A1W2EKR1</accession>
<organism evidence="2 3">
    <name type="scientific">Fulvimarina manganoxydans</name>
    <dbReference type="NCBI Taxonomy" id="937218"/>
    <lineage>
        <taxon>Bacteria</taxon>
        <taxon>Pseudomonadati</taxon>
        <taxon>Pseudomonadota</taxon>
        <taxon>Alphaproteobacteria</taxon>
        <taxon>Hyphomicrobiales</taxon>
        <taxon>Aurantimonadaceae</taxon>
        <taxon>Fulvimarina</taxon>
    </lineage>
</organism>
<dbReference type="RefSeq" id="WP_084412445.1">
    <property type="nucleotide sequence ID" value="NZ_FWXR01000027.1"/>
</dbReference>
<proteinExistence type="predicted"/>
<dbReference type="STRING" id="937218.SAMN06297251_12748"/>